<evidence type="ECO:0000313" key="2">
    <source>
        <dbReference type="Proteomes" id="UP001153332"/>
    </source>
</evidence>
<protein>
    <submittedName>
        <fullName evidence="1">Uncharacterized protein</fullName>
    </submittedName>
</protein>
<evidence type="ECO:0000313" key="1">
    <source>
        <dbReference type="EMBL" id="KAJ8120039.1"/>
    </source>
</evidence>
<dbReference type="EMBL" id="JAPUUL010004218">
    <property type="protein sequence ID" value="KAJ8120039.1"/>
    <property type="molecule type" value="Genomic_DNA"/>
</dbReference>
<dbReference type="Proteomes" id="UP001153332">
    <property type="component" value="Unassembled WGS sequence"/>
</dbReference>
<accession>A0ACC2IY52</accession>
<reference evidence="1" key="1">
    <citation type="submission" date="2022-12" db="EMBL/GenBank/DDBJ databases">
        <title>Genome Sequence of Lasiodiplodia mahajangana.</title>
        <authorList>
            <person name="Buettner E."/>
        </authorList>
    </citation>
    <scope>NUCLEOTIDE SEQUENCE</scope>
    <source>
        <strain evidence="1">VT137</strain>
    </source>
</reference>
<name>A0ACC2IY52_9PEZI</name>
<proteinExistence type="predicted"/>
<comment type="caution">
    <text evidence="1">The sequence shown here is derived from an EMBL/GenBank/DDBJ whole genome shotgun (WGS) entry which is preliminary data.</text>
</comment>
<organism evidence="1 2">
    <name type="scientific">Lasiodiplodia mahajangana</name>
    <dbReference type="NCBI Taxonomy" id="1108764"/>
    <lineage>
        <taxon>Eukaryota</taxon>
        <taxon>Fungi</taxon>
        <taxon>Dikarya</taxon>
        <taxon>Ascomycota</taxon>
        <taxon>Pezizomycotina</taxon>
        <taxon>Dothideomycetes</taxon>
        <taxon>Dothideomycetes incertae sedis</taxon>
        <taxon>Botryosphaeriales</taxon>
        <taxon>Botryosphaeriaceae</taxon>
        <taxon>Lasiodiplodia</taxon>
    </lineage>
</organism>
<sequence length="112" mass="11944">MNDKDVPGNEREGGSVVFEMIARRPVIILQDNDRAPSSITPMNGGYSNAPNPLPPTNNLPNPPAPTVPFNEPPGGYHHTFANTFTNPPPTPMGGTSNGTAVMHSEYPVVPQQ</sequence>
<keyword evidence="2" id="KW-1185">Reference proteome</keyword>
<gene>
    <name evidence="1" type="ORF">O1611_g10469</name>
</gene>